<sequence length="320" mass="34586">MKRSGFTLIELLVVIAIIAILVALLLPAVQQAREAARRTQCRNNLKQLGIAMHNYYDVHTAFPLLAADSNYGYSPQAQVLPYLEQSNLHGLIDFNDPLLLGPAWAPQVNPLLATAAARVVPVFVCPSDAGQVMYQDGNGDLFAGANYMVNGGSGSELNYCTGLNDGLFWRGSSTRFRDISDGTTTTVFMAETLFGSRGDDTTELVDAQRQMKRVSGGGPCTVNADALTAFPATRYEGRRAGAWIRSTGYHVLVNAHFPPNSAEPDVSHHGELVSGPRSQHAGGANILMCDGSVQFMNENIDLATMRQLFSRSDGQVVSEF</sequence>
<dbReference type="PANTHER" id="PTHR30093">
    <property type="entry name" value="GENERAL SECRETION PATHWAY PROTEIN G"/>
    <property type="match status" value="1"/>
</dbReference>
<dbReference type="SUPFAM" id="SSF54523">
    <property type="entry name" value="Pili subunits"/>
    <property type="match status" value="1"/>
</dbReference>
<dbReference type="NCBIfam" id="TIGR04294">
    <property type="entry name" value="pre_pil_HX9DG"/>
    <property type="match status" value="1"/>
</dbReference>
<dbReference type="Gene3D" id="3.30.700.10">
    <property type="entry name" value="Glycoprotein, Type 4 Pilin"/>
    <property type="match status" value="1"/>
</dbReference>
<dbReference type="Pfam" id="PF07963">
    <property type="entry name" value="N_methyl"/>
    <property type="match status" value="1"/>
</dbReference>
<dbReference type="InterPro" id="IPR045584">
    <property type="entry name" value="Pilin-like"/>
</dbReference>
<dbReference type="KEGG" id="sdyn:Mal52_58460"/>
<feature type="domain" description="DUF1559" evidence="1">
    <location>
        <begin position="30"/>
        <end position="302"/>
    </location>
</feature>
<protein>
    <submittedName>
        <fullName evidence="2">Type II secretion system protein G</fullName>
    </submittedName>
</protein>
<dbReference type="RefSeq" id="WP_145380117.1">
    <property type="nucleotide sequence ID" value="NZ_CP036276.1"/>
</dbReference>
<dbReference type="PANTHER" id="PTHR30093:SF2">
    <property type="entry name" value="TYPE II SECRETION SYSTEM PROTEIN H"/>
    <property type="match status" value="1"/>
</dbReference>
<organism evidence="2 3">
    <name type="scientific">Symmachiella dynata</name>
    <dbReference type="NCBI Taxonomy" id="2527995"/>
    <lineage>
        <taxon>Bacteria</taxon>
        <taxon>Pseudomonadati</taxon>
        <taxon>Planctomycetota</taxon>
        <taxon>Planctomycetia</taxon>
        <taxon>Planctomycetales</taxon>
        <taxon>Planctomycetaceae</taxon>
        <taxon>Symmachiella</taxon>
    </lineage>
</organism>
<dbReference type="InterPro" id="IPR027558">
    <property type="entry name" value="Pre_pil_HX9DG_C"/>
</dbReference>
<dbReference type="AlphaFoldDB" id="A0A517ZXW2"/>
<evidence type="ECO:0000259" key="1">
    <source>
        <dbReference type="Pfam" id="PF07596"/>
    </source>
</evidence>
<gene>
    <name evidence="2" type="primary">xcpT_21</name>
    <name evidence="2" type="ORF">Mal52_58460</name>
</gene>
<dbReference type="Proteomes" id="UP000319383">
    <property type="component" value="Chromosome"/>
</dbReference>
<dbReference type="InterPro" id="IPR012902">
    <property type="entry name" value="N_methyl_site"/>
</dbReference>
<dbReference type="PROSITE" id="PS00409">
    <property type="entry name" value="PROKAR_NTER_METHYL"/>
    <property type="match status" value="1"/>
</dbReference>
<dbReference type="InterPro" id="IPR011453">
    <property type="entry name" value="DUF1559"/>
</dbReference>
<dbReference type="EMBL" id="CP036276">
    <property type="protein sequence ID" value="QDU47317.1"/>
    <property type="molecule type" value="Genomic_DNA"/>
</dbReference>
<dbReference type="NCBIfam" id="TIGR02532">
    <property type="entry name" value="IV_pilin_GFxxxE"/>
    <property type="match status" value="1"/>
</dbReference>
<name>A0A517ZXW2_9PLAN</name>
<proteinExistence type="predicted"/>
<keyword evidence="3" id="KW-1185">Reference proteome</keyword>
<evidence type="ECO:0000313" key="3">
    <source>
        <dbReference type="Proteomes" id="UP000319383"/>
    </source>
</evidence>
<dbReference type="Pfam" id="PF07596">
    <property type="entry name" value="SBP_bac_10"/>
    <property type="match status" value="1"/>
</dbReference>
<evidence type="ECO:0000313" key="2">
    <source>
        <dbReference type="EMBL" id="QDU47317.1"/>
    </source>
</evidence>
<accession>A0A517ZXW2</accession>
<reference evidence="2 3" key="1">
    <citation type="submission" date="2019-02" db="EMBL/GenBank/DDBJ databases">
        <title>Deep-cultivation of Planctomycetes and their phenomic and genomic characterization uncovers novel biology.</title>
        <authorList>
            <person name="Wiegand S."/>
            <person name="Jogler M."/>
            <person name="Boedeker C."/>
            <person name="Pinto D."/>
            <person name="Vollmers J."/>
            <person name="Rivas-Marin E."/>
            <person name="Kohn T."/>
            <person name="Peeters S.H."/>
            <person name="Heuer A."/>
            <person name="Rast P."/>
            <person name="Oberbeckmann S."/>
            <person name="Bunk B."/>
            <person name="Jeske O."/>
            <person name="Meyerdierks A."/>
            <person name="Storesund J.E."/>
            <person name="Kallscheuer N."/>
            <person name="Luecker S."/>
            <person name="Lage O.M."/>
            <person name="Pohl T."/>
            <person name="Merkel B.J."/>
            <person name="Hornburger P."/>
            <person name="Mueller R.-W."/>
            <person name="Bruemmer F."/>
            <person name="Labrenz M."/>
            <person name="Spormann A.M."/>
            <person name="Op den Camp H."/>
            <person name="Overmann J."/>
            <person name="Amann R."/>
            <person name="Jetten M.S.M."/>
            <person name="Mascher T."/>
            <person name="Medema M.H."/>
            <person name="Devos D.P."/>
            <person name="Kaster A.-K."/>
            <person name="Ovreas L."/>
            <person name="Rohde M."/>
            <person name="Galperin M.Y."/>
            <person name="Jogler C."/>
        </authorList>
    </citation>
    <scope>NUCLEOTIDE SEQUENCE [LARGE SCALE GENOMIC DNA]</scope>
    <source>
        <strain evidence="2 3">Mal52</strain>
    </source>
</reference>